<proteinExistence type="predicted"/>
<feature type="compositionally biased region" description="Polar residues" evidence="1">
    <location>
        <begin position="33"/>
        <end position="58"/>
    </location>
</feature>
<dbReference type="EMBL" id="WFKQ01000006">
    <property type="protein sequence ID" value="MUG32665.1"/>
    <property type="molecule type" value="Genomic_DNA"/>
</dbReference>
<feature type="region of interest" description="Disordered" evidence="1">
    <location>
        <begin position="33"/>
        <end position="69"/>
    </location>
</feature>
<protein>
    <submittedName>
        <fullName evidence="2">Uncharacterized protein</fullName>
    </submittedName>
</protein>
<evidence type="ECO:0000313" key="3">
    <source>
        <dbReference type="Proteomes" id="UP000442109"/>
    </source>
</evidence>
<feature type="region of interest" description="Disordered" evidence="1">
    <location>
        <begin position="237"/>
        <end position="258"/>
    </location>
</feature>
<sequence length="399" mass="44585">MSSQKKPSFWQRLKYLITAKSDIIKSEAETLTTAHRFSESSATPPLSQTREPTQMSNAEHQELTSAFELDQQASPERLTADLMQAQPPKRERYDYQKSRTQQPGTSDAHKMTPSGYESTSYFSDEDSIDAAAVDEAPAKFISLSNLDNADNMKMRTASFQYSQNPITDSILDFLEASDLNYYYHDPVESSEVNDSSEETADTPSGNQTQKYQGSITKRNVHHISMAMRYYNDTTGDYDIDADQSSEGQRRPGTGSTPDANEVEWGCVIRVHEHTQLVAMYGVLPFSLPETHLEAGLALATQLNYDMMLGCVEIDIRDGEIRFKNSLDLEPIINASGGIVPPTVISYLLKGVMAMTASFSPLFSDLLASNPEDFELSTILQELHKAQMDKTFFLPTRVTQ</sequence>
<feature type="compositionally biased region" description="Basic and acidic residues" evidence="1">
    <location>
        <begin position="88"/>
        <end position="97"/>
    </location>
</feature>
<organism evidence="2 3">
    <name type="scientific">Psychrobacter sanguinis</name>
    <dbReference type="NCBI Taxonomy" id="861445"/>
    <lineage>
        <taxon>Bacteria</taxon>
        <taxon>Pseudomonadati</taxon>
        <taxon>Pseudomonadota</taxon>
        <taxon>Gammaproteobacteria</taxon>
        <taxon>Moraxellales</taxon>
        <taxon>Moraxellaceae</taxon>
        <taxon>Psychrobacter</taxon>
    </lineage>
</organism>
<dbReference type="OrthoDB" id="5192220at2"/>
<dbReference type="RefSeq" id="WP_155587322.1">
    <property type="nucleotide sequence ID" value="NZ_WFKQ01000006.1"/>
</dbReference>
<keyword evidence="3" id="KW-1185">Reference proteome</keyword>
<evidence type="ECO:0000256" key="1">
    <source>
        <dbReference type="SAM" id="MobiDB-lite"/>
    </source>
</evidence>
<evidence type="ECO:0000313" key="2">
    <source>
        <dbReference type="EMBL" id="MUG32665.1"/>
    </source>
</evidence>
<reference evidence="2 3" key="1">
    <citation type="journal article" date="2019" name="PLoS ONE">
        <title>Pup mortality in New Zealand sea lions (Phocarctos hookeri) at Enderby Island, Auckland Islands, 2013-18.</title>
        <authorList>
            <person name="Michael S.A."/>
            <person name="Hayman D.T.S."/>
            <person name="Gray R."/>
            <person name="Zhang J."/>
            <person name="Rogers L."/>
            <person name="Roe W.D."/>
        </authorList>
    </citation>
    <scope>NUCLEOTIDE SEQUENCE [LARGE SCALE GENOMIC DNA]</scope>
    <source>
        <strain evidence="2 3">SM868</strain>
    </source>
</reference>
<dbReference type="Proteomes" id="UP000442109">
    <property type="component" value="Unassembled WGS sequence"/>
</dbReference>
<accession>A0A844M1P4</accession>
<dbReference type="AlphaFoldDB" id="A0A844M1P4"/>
<feature type="compositionally biased region" description="Polar residues" evidence="1">
    <location>
        <begin position="201"/>
        <end position="215"/>
    </location>
</feature>
<gene>
    <name evidence="2" type="ORF">GB996_07625</name>
</gene>
<name>A0A844M1P4_9GAMM</name>
<feature type="region of interest" description="Disordered" evidence="1">
    <location>
        <begin position="187"/>
        <end position="215"/>
    </location>
</feature>
<feature type="region of interest" description="Disordered" evidence="1">
    <location>
        <begin position="82"/>
        <end position="121"/>
    </location>
</feature>
<comment type="caution">
    <text evidence="2">The sequence shown here is derived from an EMBL/GenBank/DDBJ whole genome shotgun (WGS) entry which is preliminary data.</text>
</comment>